<name>A0A1F4ZBK9_9BACT</name>
<dbReference type="STRING" id="1797259.A2989_03160"/>
<gene>
    <name evidence="1" type="ORF">A2989_03160</name>
</gene>
<dbReference type="AlphaFoldDB" id="A0A1F4ZBK9"/>
<accession>A0A1F4ZBK9</accession>
<dbReference type="Proteomes" id="UP000177080">
    <property type="component" value="Unassembled WGS sequence"/>
</dbReference>
<proteinExistence type="predicted"/>
<evidence type="ECO:0000313" key="2">
    <source>
        <dbReference type="Proteomes" id="UP000177080"/>
    </source>
</evidence>
<comment type="caution">
    <text evidence="1">The sequence shown here is derived from an EMBL/GenBank/DDBJ whole genome shotgun (WGS) entry which is preliminary data.</text>
</comment>
<reference evidence="1 2" key="1">
    <citation type="journal article" date="2016" name="Nat. Commun.">
        <title>Thousands of microbial genomes shed light on interconnected biogeochemical processes in an aquifer system.</title>
        <authorList>
            <person name="Anantharaman K."/>
            <person name="Brown C.T."/>
            <person name="Hug L.A."/>
            <person name="Sharon I."/>
            <person name="Castelle C.J."/>
            <person name="Probst A.J."/>
            <person name="Thomas B.C."/>
            <person name="Singh A."/>
            <person name="Wilkins M.J."/>
            <person name="Karaoz U."/>
            <person name="Brodie E.L."/>
            <person name="Williams K.H."/>
            <person name="Hubbard S.S."/>
            <person name="Banfield J.F."/>
        </authorList>
    </citation>
    <scope>NUCLEOTIDE SEQUENCE [LARGE SCALE GENOMIC DNA]</scope>
</reference>
<dbReference type="EMBL" id="MEXN01000005">
    <property type="protein sequence ID" value="OGD03653.1"/>
    <property type="molecule type" value="Genomic_DNA"/>
</dbReference>
<organism evidence="1 2">
    <name type="scientific">Candidatus Amesbacteria bacterium RIFCSPLOWO2_01_FULL_48_25</name>
    <dbReference type="NCBI Taxonomy" id="1797259"/>
    <lineage>
        <taxon>Bacteria</taxon>
        <taxon>Candidatus Amesiibacteriota</taxon>
    </lineage>
</organism>
<sequence>MTSGEWCKRKYRNSELSLGARIKLGLLALALACGYGLYKLGPDNCNHAAMYGDMCPPATSQSR</sequence>
<protein>
    <submittedName>
        <fullName evidence="1">Uncharacterized protein</fullName>
    </submittedName>
</protein>
<evidence type="ECO:0000313" key="1">
    <source>
        <dbReference type="EMBL" id="OGD03653.1"/>
    </source>
</evidence>